<dbReference type="InterPro" id="IPR024285">
    <property type="entry name" value="SICA_extracell_b"/>
</dbReference>
<dbReference type="EMBL" id="AM910987">
    <property type="protein sequence ID" value="CAA9986893.1"/>
    <property type="molecule type" value="Genomic_DNA"/>
</dbReference>
<organism evidence="2 3">
    <name type="scientific">Plasmodium knowlesi (strain H)</name>
    <dbReference type="NCBI Taxonomy" id="5851"/>
    <lineage>
        <taxon>Eukaryota</taxon>
        <taxon>Sar</taxon>
        <taxon>Alveolata</taxon>
        <taxon>Apicomplexa</taxon>
        <taxon>Aconoidasida</taxon>
        <taxon>Haemosporida</taxon>
        <taxon>Plasmodiidae</taxon>
        <taxon>Plasmodium</taxon>
        <taxon>Plasmodium (Plasmodium)</taxon>
    </lineage>
</organism>
<dbReference type="GeneID" id="62348054"/>
<feature type="non-terminal residue" evidence="2">
    <location>
        <position position="368"/>
    </location>
</feature>
<sequence length="368" mass="40836">FEKLKQLTMDGTSYPILSKHTSLKETVGCLLLHSYAKKMQGLSKCVIDSGLKKAFKVGANGLLGNCNLDEKLDDCSVTIGSATTKVQDKVNSILTSEENNIDFITEHMNEMTSLCQKLQCAVPNWFQKHSKGSSNTGNTKKTWCDFWDTTIKEELKKMFAAIKTNGGNSPNGVCTTFGDENPDSVERKACNHITAGLDYIKGIKDSGNGNPLLDRAVGCIALNLYADKIIELTKTNCPIDESKIKEMFTQWNASKNSCLNSANNNDCFQCKREDTYKSCHLSVADALVETSQQKCTSNTDRNEVQTELNKFLIENQDPSQSKSISQVKETLSTINDMSKSFCSRMQCAAKQYYANKKNSVQPKPPLSW</sequence>
<feature type="domain" description="Schizont-infected cell agglutination extracellular beta" evidence="1">
    <location>
        <begin position="2"/>
        <end position="67"/>
    </location>
</feature>
<evidence type="ECO:0000259" key="1">
    <source>
        <dbReference type="Pfam" id="PF12878"/>
    </source>
</evidence>
<feature type="non-terminal residue" evidence="2">
    <location>
        <position position="1"/>
    </location>
</feature>
<evidence type="ECO:0000313" key="3">
    <source>
        <dbReference type="Proteomes" id="UP000031513"/>
    </source>
</evidence>
<feature type="domain" description="Schizont-infected cell agglutination extracellular beta" evidence="1">
    <location>
        <begin position="113"/>
        <end position="280"/>
    </location>
</feature>
<accession>A0A679KXN9</accession>
<dbReference type="VEuPathDB" id="PlasmoDB:PKNH_0500600"/>
<dbReference type="Pfam" id="PF12878">
    <property type="entry name" value="SICA_beta"/>
    <property type="match status" value="2"/>
</dbReference>
<dbReference type="RefSeq" id="XP_038969505.1">
    <property type="nucleotide sequence ID" value="XM_039113894.1"/>
</dbReference>
<dbReference type="InParanoid" id="A0A679KXN9"/>
<protein>
    <submittedName>
        <fullName evidence="2">SICAvar, type I</fullName>
    </submittedName>
</protein>
<gene>
    <name evidence="2" type="ORF">PKNH_0500600</name>
</gene>
<proteinExistence type="predicted"/>
<dbReference type="AlphaFoldDB" id="A0A679KXN9"/>
<dbReference type="KEGG" id="pkn:PKNH_0500600"/>
<evidence type="ECO:0000313" key="2">
    <source>
        <dbReference type="EMBL" id="CAA9986893.1"/>
    </source>
</evidence>
<reference evidence="2 3" key="1">
    <citation type="journal article" date="2008" name="Nature">
        <title>The genome of Plasmodium knowlesi strain H, a zoonotic malaria parasite with host range from monkey to man.</title>
        <authorList>
            <person name="Pain A."/>
            <person name="Boehme U."/>
            <person name="Berry A.E."/>
            <person name="Mungall K."/>
            <person name="Finn R."/>
            <person name="Jackson A.P."/>
            <person name="Mourier T."/>
            <person name="Mistry J."/>
            <person name="Pasini E.M."/>
            <person name="Aslett M."/>
            <person name="Balasubrammaniam S."/>
            <person name="Borgwardt K."/>
            <person name="Brooks K."/>
            <person name="Carret C."/>
            <person name="Carver T.J."/>
            <person name="Cherevach I."/>
            <person name="Chillingworth T."/>
            <person name="Clarke T.G."/>
            <person name="Galinski M.R."/>
            <person name="Hall N."/>
            <person name="Harper D."/>
            <person name="Harris D."/>
            <person name="Hauser H."/>
            <person name="Ivens A."/>
            <person name="Janssen C.S."/>
            <person name="Keane T."/>
            <person name="Larke N."/>
            <person name="Lapp S."/>
            <person name="Marti M."/>
            <person name="Moule S."/>
            <person name="Meyer I.M."/>
            <person name="Ormond D."/>
            <person name="Peters N."/>
            <person name="Sanders M."/>
            <person name="Sanders S."/>
            <person name="Sergeant T.J."/>
            <person name="Simmonds M."/>
            <person name="Smith F."/>
            <person name="Squares R."/>
            <person name="Thurston S."/>
            <person name="Tivey A.R."/>
            <person name="Walker D."/>
            <person name="White B."/>
            <person name="Zuiderwijk E."/>
            <person name="Churcher C."/>
            <person name="Quail M.A."/>
            <person name="Cowman A.F."/>
            <person name="Turner C.M.R."/>
            <person name="Rajandream M.A."/>
            <person name="Kocken C.H.M."/>
            <person name="Thomas A.W."/>
            <person name="Newbold C.I."/>
            <person name="Barrell B.G."/>
            <person name="Berriman M."/>
        </authorList>
    </citation>
    <scope>NUCLEOTIDE SEQUENCE [LARGE SCALE GENOMIC DNA]</scope>
    <source>
        <strain evidence="2 3">H</strain>
    </source>
</reference>
<dbReference type="Proteomes" id="UP000031513">
    <property type="component" value="Chromosome 5"/>
</dbReference>
<keyword evidence="3" id="KW-1185">Reference proteome</keyword>
<name>A0A679KXN9_PLAKH</name>